<keyword evidence="4" id="KW-0175">Coiled coil</keyword>
<dbReference type="InterPro" id="IPR000795">
    <property type="entry name" value="T_Tr_GTP-bd_dom"/>
</dbReference>
<dbReference type="EMBL" id="JAFBDT010000003">
    <property type="protein sequence ID" value="MBM7561187.1"/>
    <property type="molecule type" value="Genomic_DNA"/>
</dbReference>
<sequence>MTNINLGILAHVDAGKTTLTESLLYKAGVIENPGRVDHGKAYLDTDDMEKERGITIFSKQAIFKIDTQEYTILDTPGHVDFSAEMERTLMVMDYAVLLVSAPEGIQGHTLTLWRLLEAYDIPTFIFINKTDQLSGSIDLVVTQLKNKFSENCVSFMPTDKKDFFDDIALINEAYLNQYLDTGTIDLNHISKGIQERAVFPIFWGSALKLDGIDFFMKGINQFMLPPLYPDTFGGRIFKITRDENGQRLAHMKITGHILQVKDELVHDRWQAKINQIRIYSGVKYETRSYVPAGTVCAVTGLDEAVAGEGVGFETNSDAGVLEPVLQYQVIFPNGESSRMVLPLLKQLEEEFPELGIIWHEALQEIQIKLMGDVQTEVLKRIILEKFDLEVDFDTGKILYKETIGNTVEGVGHFEPLRHYAEVHLLLAPGEPGSGLVFDSIAKEDDLPSNWQNLILTHLEEKPHKGVLTGSEITDMKIRLVSGRGHNKHTEGGDFREATYRAVRQGLMEAHSILLEPFYALDLEIPEEMVGKAMTDIETKKGTSEIVSSVGGMVRIQGRAPVSTLRNYHQEVRAYSRGKGRLTLNYSGYGICHNQEEIIEQIGYDPELDTENPTGSVFCTKGSGYLVSWDAVKAHMHLEPWLKQKKESINDKETQSQFTNSDLSLEEIDEILNCATGANQGRKSMWRKRHSQRIYQTGHVFDGQWHEKSITKKEGYLLVDGYNIIFTWDELNVLAKDNFEAARVKLLELLDHYQSAGDVKIMVVFDAYKVEKRHAEIEHYKNIRVVFTGEAQTADQYIEKFAHTNKNIYEITVATSDGLQQMIIRGAGSRLLSARELKEKLDQYMEEVNKTINSLRKENQLQTEKIINPSVAKILDKKDS</sequence>
<evidence type="ECO:0000313" key="7">
    <source>
        <dbReference type="Proteomes" id="UP000767854"/>
    </source>
</evidence>
<proteinExistence type="predicted"/>
<dbReference type="InterPro" id="IPR031157">
    <property type="entry name" value="G_TR_CS"/>
</dbReference>
<dbReference type="SUPFAM" id="SSF52540">
    <property type="entry name" value="P-loop containing nucleoside triphosphate hydrolases"/>
    <property type="match status" value="1"/>
</dbReference>
<dbReference type="Pfam" id="PF00679">
    <property type="entry name" value="EFG_C"/>
    <property type="match status" value="1"/>
</dbReference>
<reference evidence="6 7" key="1">
    <citation type="submission" date="2021-01" db="EMBL/GenBank/DDBJ databases">
        <title>Genomic Encyclopedia of Type Strains, Phase IV (KMG-IV): sequencing the most valuable type-strain genomes for metagenomic binning, comparative biology and taxonomic classification.</title>
        <authorList>
            <person name="Goeker M."/>
        </authorList>
    </citation>
    <scope>NUCLEOTIDE SEQUENCE [LARGE SCALE GENOMIC DNA]</scope>
    <source>
        <strain evidence="6 7">DSM 24436</strain>
    </source>
</reference>
<dbReference type="Gene3D" id="3.30.230.10">
    <property type="match status" value="1"/>
</dbReference>
<organism evidence="6 7">
    <name type="scientific">Fusibacter tunisiensis</name>
    <dbReference type="NCBI Taxonomy" id="1008308"/>
    <lineage>
        <taxon>Bacteria</taxon>
        <taxon>Bacillati</taxon>
        <taxon>Bacillota</taxon>
        <taxon>Clostridia</taxon>
        <taxon>Eubacteriales</taxon>
        <taxon>Eubacteriales Family XII. Incertae Sedis</taxon>
        <taxon>Fusibacter</taxon>
    </lineage>
</organism>
<feature type="domain" description="Tr-type G" evidence="5">
    <location>
        <begin position="1"/>
        <end position="227"/>
    </location>
</feature>
<dbReference type="Pfam" id="PF00009">
    <property type="entry name" value="GTP_EFTU"/>
    <property type="match status" value="1"/>
</dbReference>
<gene>
    <name evidence="6" type="ORF">JOC49_000704</name>
</gene>
<dbReference type="Gene3D" id="3.30.70.240">
    <property type="match status" value="1"/>
</dbReference>
<protein>
    <submittedName>
        <fullName evidence="6">Small GTP-binding protein</fullName>
    </submittedName>
</protein>
<keyword evidence="7" id="KW-1185">Reference proteome</keyword>
<dbReference type="PROSITE" id="PS51722">
    <property type="entry name" value="G_TR_2"/>
    <property type="match status" value="1"/>
</dbReference>
<dbReference type="PRINTS" id="PR00315">
    <property type="entry name" value="ELONGATNFCT"/>
</dbReference>
<feature type="coiled-coil region" evidence="4">
    <location>
        <begin position="833"/>
        <end position="864"/>
    </location>
</feature>
<dbReference type="InterPro" id="IPR027417">
    <property type="entry name" value="P-loop_NTPase"/>
</dbReference>
<keyword evidence="3" id="KW-0342">GTP-binding</keyword>
<dbReference type="PROSITE" id="PS00301">
    <property type="entry name" value="G_TR_1"/>
    <property type="match status" value="1"/>
</dbReference>
<dbReference type="SUPFAM" id="SSF54211">
    <property type="entry name" value="Ribosomal protein S5 domain 2-like"/>
    <property type="match status" value="1"/>
</dbReference>
<dbReference type="InterPro" id="IPR005225">
    <property type="entry name" value="Small_GTP-bd"/>
</dbReference>
<dbReference type="SUPFAM" id="SSF54980">
    <property type="entry name" value="EF-G C-terminal domain-like"/>
    <property type="match status" value="2"/>
</dbReference>
<dbReference type="Pfam" id="PF03764">
    <property type="entry name" value="EFG_IV"/>
    <property type="match status" value="1"/>
</dbReference>
<keyword evidence="2" id="KW-0648">Protein biosynthesis</keyword>
<dbReference type="InterPro" id="IPR010298">
    <property type="entry name" value="YacP-like"/>
</dbReference>
<dbReference type="Gene3D" id="3.40.50.300">
    <property type="entry name" value="P-loop containing nucleotide triphosphate hydrolases"/>
    <property type="match status" value="1"/>
</dbReference>
<dbReference type="SMART" id="SM00838">
    <property type="entry name" value="EFG_C"/>
    <property type="match status" value="1"/>
</dbReference>
<dbReference type="SUPFAM" id="SSF50447">
    <property type="entry name" value="Translation proteins"/>
    <property type="match status" value="1"/>
</dbReference>
<evidence type="ECO:0000256" key="1">
    <source>
        <dbReference type="ARBA" id="ARBA00022741"/>
    </source>
</evidence>
<dbReference type="PANTHER" id="PTHR43261">
    <property type="entry name" value="TRANSLATION ELONGATION FACTOR G-RELATED"/>
    <property type="match status" value="1"/>
</dbReference>
<comment type="caution">
    <text evidence="6">The sequence shown here is derived from an EMBL/GenBank/DDBJ whole genome shotgun (WGS) entry which is preliminary data.</text>
</comment>
<dbReference type="PANTHER" id="PTHR43261:SF1">
    <property type="entry name" value="RIBOSOME-RELEASING FACTOR 2, MITOCHONDRIAL"/>
    <property type="match status" value="1"/>
</dbReference>
<dbReference type="InterPro" id="IPR035647">
    <property type="entry name" value="EFG_III/V"/>
</dbReference>
<dbReference type="Pfam" id="PF05991">
    <property type="entry name" value="NYN_YacP"/>
    <property type="match status" value="1"/>
</dbReference>
<accession>A0ABS2MP66</accession>
<evidence type="ECO:0000256" key="2">
    <source>
        <dbReference type="ARBA" id="ARBA00022917"/>
    </source>
</evidence>
<dbReference type="CDD" id="cd10912">
    <property type="entry name" value="PIN_YacP-like"/>
    <property type="match status" value="1"/>
</dbReference>
<dbReference type="InterPro" id="IPR014721">
    <property type="entry name" value="Ribsml_uS5_D2-typ_fold_subgr"/>
</dbReference>
<dbReference type="NCBIfam" id="TIGR00231">
    <property type="entry name" value="small_GTP"/>
    <property type="match status" value="1"/>
</dbReference>
<dbReference type="SMART" id="SM00889">
    <property type="entry name" value="EFG_IV"/>
    <property type="match status" value="1"/>
</dbReference>
<evidence type="ECO:0000259" key="5">
    <source>
        <dbReference type="PROSITE" id="PS51722"/>
    </source>
</evidence>
<dbReference type="RefSeq" id="WP_204662384.1">
    <property type="nucleotide sequence ID" value="NZ_JAFBDT010000003.1"/>
</dbReference>
<evidence type="ECO:0000256" key="4">
    <source>
        <dbReference type="SAM" id="Coils"/>
    </source>
</evidence>
<dbReference type="InterPro" id="IPR020568">
    <property type="entry name" value="Ribosomal_Su5_D2-typ_SF"/>
</dbReference>
<dbReference type="Proteomes" id="UP000767854">
    <property type="component" value="Unassembled WGS sequence"/>
</dbReference>
<dbReference type="InterPro" id="IPR009000">
    <property type="entry name" value="Transl_B-barrel_sf"/>
</dbReference>
<dbReference type="InterPro" id="IPR000640">
    <property type="entry name" value="EFG_V-like"/>
</dbReference>
<evidence type="ECO:0000256" key="3">
    <source>
        <dbReference type="ARBA" id="ARBA00023134"/>
    </source>
</evidence>
<keyword evidence="1" id="KW-0547">Nucleotide-binding</keyword>
<evidence type="ECO:0000313" key="6">
    <source>
        <dbReference type="EMBL" id="MBM7561187.1"/>
    </source>
</evidence>
<name>A0ABS2MP66_9FIRM</name>
<dbReference type="InterPro" id="IPR005517">
    <property type="entry name" value="Transl_elong_EFG/EF2_IV"/>
</dbReference>
<dbReference type="Gene3D" id="2.40.30.10">
    <property type="entry name" value="Translation factors"/>
    <property type="match status" value="1"/>
</dbReference>